<sequence length="223" mass="24527">MVQQNFLANEKNKTKLIELLVETLTARTTEASTAIGDSDGSIVRCDLNKVTSHLSVVVIGDDVDLLVLLTALTPPDRNVYFMKPGRGNIEDKIYSTRQVQEVPFSGSILFSHSFTGCDTTCAIFNKNKLTILKCFLKMPNETKAIADIFYDPTSTPDAVAQAGEKMFLTLYQAPLSELIQLLREILHQDMNAGRQVSHCSSVCGCDGACMNSAQIRKEGVEED</sequence>
<dbReference type="EMBL" id="JARBHB010000002">
    <property type="protein sequence ID" value="KAJ8893800.1"/>
    <property type="molecule type" value="Genomic_DNA"/>
</dbReference>
<accession>A0ABQ9IC72</accession>
<organism evidence="1 2">
    <name type="scientific">Dryococelus australis</name>
    <dbReference type="NCBI Taxonomy" id="614101"/>
    <lineage>
        <taxon>Eukaryota</taxon>
        <taxon>Metazoa</taxon>
        <taxon>Ecdysozoa</taxon>
        <taxon>Arthropoda</taxon>
        <taxon>Hexapoda</taxon>
        <taxon>Insecta</taxon>
        <taxon>Pterygota</taxon>
        <taxon>Neoptera</taxon>
        <taxon>Polyneoptera</taxon>
        <taxon>Phasmatodea</taxon>
        <taxon>Verophasmatodea</taxon>
        <taxon>Anareolatae</taxon>
        <taxon>Phasmatidae</taxon>
        <taxon>Eurycanthinae</taxon>
        <taxon>Dryococelus</taxon>
    </lineage>
</organism>
<keyword evidence="2" id="KW-1185">Reference proteome</keyword>
<dbReference type="Proteomes" id="UP001159363">
    <property type="component" value="Chromosome 2"/>
</dbReference>
<proteinExistence type="predicted"/>
<protein>
    <submittedName>
        <fullName evidence="1">Uncharacterized protein</fullName>
    </submittedName>
</protein>
<name>A0ABQ9IC72_9NEOP</name>
<gene>
    <name evidence="1" type="ORF">PR048_006401</name>
</gene>
<reference evidence="1 2" key="1">
    <citation type="submission" date="2023-02" db="EMBL/GenBank/DDBJ databases">
        <title>LHISI_Scaffold_Assembly.</title>
        <authorList>
            <person name="Stuart O.P."/>
            <person name="Cleave R."/>
            <person name="Magrath M.J.L."/>
            <person name="Mikheyev A.S."/>
        </authorList>
    </citation>
    <scope>NUCLEOTIDE SEQUENCE [LARGE SCALE GENOMIC DNA]</scope>
    <source>
        <strain evidence="1">Daus_M_001</strain>
        <tissue evidence="1">Leg muscle</tissue>
    </source>
</reference>
<evidence type="ECO:0000313" key="1">
    <source>
        <dbReference type="EMBL" id="KAJ8893800.1"/>
    </source>
</evidence>
<evidence type="ECO:0000313" key="2">
    <source>
        <dbReference type="Proteomes" id="UP001159363"/>
    </source>
</evidence>
<comment type="caution">
    <text evidence="1">The sequence shown here is derived from an EMBL/GenBank/DDBJ whole genome shotgun (WGS) entry which is preliminary data.</text>
</comment>